<dbReference type="PROSITE" id="PS51898">
    <property type="entry name" value="TYR_RECOMBINASE"/>
    <property type="match status" value="1"/>
</dbReference>
<dbReference type="Pfam" id="PF00589">
    <property type="entry name" value="Phage_integrase"/>
    <property type="match status" value="1"/>
</dbReference>
<accession>A0A2Z6QJ22</accession>
<evidence type="ECO:0000256" key="1">
    <source>
        <dbReference type="ARBA" id="ARBA00023172"/>
    </source>
</evidence>
<protein>
    <recommendedName>
        <fullName evidence="2">Tyr recombinase domain-containing protein</fullName>
    </recommendedName>
</protein>
<gene>
    <name evidence="3" type="ORF">RclHR1_11380002</name>
</gene>
<dbReference type="InterPro" id="IPR052787">
    <property type="entry name" value="MAVS"/>
</dbReference>
<reference evidence="3 4" key="1">
    <citation type="submission" date="2017-11" db="EMBL/GenBank/DDBJ databases">
        <title>The genome of Rhizophagus clarus HR1 reveals common genetic basis of auxotrophy among arbuscular mycorrhizal fungi.</title>
        <authorList>
            <person name="Kobayashi Y."/>
        </authorList>
    </citation>
    <scope>NUCLEOTIDE SEQUENCE [LARGE SCALE GENOMIC DNA]</scope>
    <source>
        <strain evidence="3 4">HR1</strain>
    </source>
</reference>
<dbReference type="PANTHER" id="PTHR21446:SF12">
    <property type="entry name" value="POTASSIUM CHANNEL TETRAMERIZATION DOMAIN CONTAINING 1"/>
    <property type="match status" value="1"/>
</dbReference>
<dbReference type="GO" id="GO:0006310">
    <property type="term" value="P:DNA recombination"/>
    <property type="evidence" value="ECO:0007669"/>
    <property type="project" value="UniProtKB-KW"/>
</dbReference>
<dbReference type="Proteomes" id="UP000247702">
    <property type="component" value="Unassembled WGS sequence"/>
</dbReference>
<evidence type="ECO:0000313" key="3">
    <source>
        <dbReference type="EMBL" id="GBB84804.1"/>
    </source>
</evidence>
<dbReference type="GO" id="GO:0015074">
    <property type="term" value="P:DNA integration"/>
    <property type="evidence" value="ECO:0007669"/>
    <property type="project" value="InterPro"/>
</dbReference>
<dbReference type="InterPro" id="IPR013762">
    <property type="entry name" value="Integrase-like_cat_sf"/>
</dbReference>
<dbReference type="AlphaFoldDB" id="A0A2Z6QJ22"/>
<feature type="domain" description="Tyr recombinase" evidence="2">
    <location>
        <begin position="13"/>
        <end position="217"/>
    </location>
</feature>
<comment type="caution">
    <text evidence="3">The sequence shown here is derived from an EMBL/GenBank/DDBJ whole genome shotgun (WGS) entry which is preliminary data.</text>
</comment>
<dbReference type="PANTHER" id="PTHR21446">
    <property type="entry name" value="DUF3504 DOMAIN-CONTAINING PROTEIN"/>
    <property type="match status" value="1"/>
</dbReference>
<proteinExistence type="predicted"/>
<dbReference type="STRING" id="94130.A0A2Z6QJ22"/>
<dbReference type="InterPro" id="IPR002104">
    <property type="entry name" value="Integrase_catalytic"/>
</dbReference>
<dbReference type="SUPFAM" id="SSF56349">
    <property type="entry name" value="DNA breaking-rejoining enzymes"/>
    <property type="match status" value="1"/>
</dbReference>
<dbReference type="GO" id="GO:0003677">
    <property type="term" value="F:DNA binding"/>
    <property type="evidence" value="ECO:0007669"/>
    <property type="project" value="InterPro"/>
</dbReference>
<dbReference type="InterPro" id="IPR011010">
    <property type="entry name" value="DNA_brk_join_enz"/>
</dbReference>
<keyword evidence="1" id="KW-0233">DNA recombination</keyword>
<sequence>MKYLLEKGLSEKEGSMALTAQQVQEILADEFLNPNTPEGLLYRVFFQIATNFACRGGEHYSLCVDQFHSLPNGSLIFRRYHSKNNQYGIEGGSAQDIHLPSISEAITDINKYLSKRPSGAPKNFYLQVNPLWRESGVWYKKHIVEGNFMKDIGKSVKVDPPPGILTNHSGRKTVAQILQDTDVPEDAIMGVTGHKSVQGIRAYKEVNEKQHLASMNTLIHAIEPSKSLILGDSTNTNTIDTPVEFFSDDTIQKKVPIFNNCHFNNVTFKL</sequence>
<dbReference type="EMBL" id="BEXD01000156">
    <property type="protein sequence ID" value="GBB84804.1"/>
    <property type="molecule type" value="Genomic_DNA"/>
</dbReference>
<organism evidence="3 4">
    <name type="scientific">Rhizophagus clarus</name>
    <dbReference type="NCBI Taxonomy" id="94130"/>
    <lineage>
        <taxon>Eukaryota</taxon>
        <taxon>Fungi</taxon>
        <taxon>Fungi incertae sedis</taxon>
        <taxon>Mucoromycota</taxon>
        <taxon>Glomeromycotina</taxon>
        <taxon>Glomeromycetes</taxon>
        <taxon>Glomerales</taxon>
        <taxon>Glomeraceae</taxon>
        <taxon>Rhizophagus</taxon>
    </lineage>
</organism>
<name>A0A2Z6QJ22_9GLOM</name>
<evidence type="ECO:0000313" key="4">
    <source>
        <dbReference type="Proteomes" id="UP000247702"/>
    </source>
</evidence>
<keyword evidence="4" id="KW-1185">Reference proteome</keyword>
<dbReference type="Gene3D" id="1.10.443.10">
    <property type="entry name" value="Intergrase catalytic core"/>
    <property type="match status" value="1"/>
</dbReference>
<evidence type="ECO:0000259" key="2">
    <source>
        <dbReference type="PROSITE" id="PS51898"/>
    </source>
</evidence>